<feature type="transmembrane region" description="Helical" evidence="6">
    <location>
        <begin position="140"/>
        <end position="160"/>
    </location>
</feature>
<organism evidence="8 9">
    <name type="scientific">Nitratireductor aquimarinus</name>
    <dbReference type="NCBI Taxonomy" id="889300"/>
    <lineage>
        <taxon>Bacteria</taxon>
        <taxon>Pseudomonadati</taxon>
        <taxon>Pseudomonadota</taxon>
        <taxon>Alphaproteobacteria</taxon>
        <taxon>Hyphomicrobiales</taxon>
        <taxon>Phyllobacteriaceae</taxon>
        <taxon>Nitratireductor</taxon>
    </lineage>
</organism>
<gene>
    <name evidence="8" type="ORF">R2G56_07990</name>
</gene>
<reference evidence="8 9" key="1">
    <citation type="submission" date="2023-10" db="EMBL/GenBank/DDBJ databases">
        <authorList>
            <person name="Venkata Ramana C."/>
            <person name="Sasikala C."/>
            <person name="Dhurka M."/>
        </authorList>
    </citation>
    <scope>NUCLEOTIDE SEQUENCE [LARGE SCALE GENOMIC DNA]</scope>
    <source>
        <strain evidence="8 9">KCTC 32151</strain>
    </source>
</reference>
<dbReference type="EMBL" id="JAWLIP010000003">
    <property type="protein sequence ID" value="MDV6226223.1"/>
    <property type="molecule type" value="Genomic_DNA"/>
</dbReference>
<keyword evidence="4 6" id="KW-1133">Transmembrane helix</keyword>
<dbReference type="PANTHER" id="PTHR36115:SF6">
    <property type="entry name" value="PROLINE-RICH ANTIGEN HOMOLOG"/>
    <property type="match status" value="1"/>
</dbReference>
<dbReference type="InterPro" id="IPR010432">
    <property type="entry name" value="RDD"/>
</dbReference>
<evidence type="ECO:0000313" key="8">
    <source>
        <dbReference type="EMBL" id="MDV6226223.1"/>
    </source>
</evidence>
<dbReference type="InterPro" id="IPR051791">
    <property type="entry name" value="Pra-immunoreactive"/>
</dbReference>
<keyword evidence="2" id="KW-1003">Cell membrane</keyword>
<evidence type="ECO:0000256" key="6">
    <source>
        <dbReference type="SAM" id="Phobius"/>
    </source>
</evidence>
<evidence type="ECO:0000256" key="2">
    <source>
        <dbReference type="ARBA" id="ARBA00022475"/>
    </source>
</evidence>
<evidence type="ECO:0000259" key="7">
    <source>
        <dbReference type="Pfam" id="PF06271"/>
    </source>
</evidence>
<keyword evidence="9" id="KW-1185">Reference proteome</keyword>
<dbReference type="RefSeq" id="WP_317560930.1">
    <property type="nucleotide sequence ID" value="NZ_JAWLIP010000003.1"/>
</dbReference>
<evidence type="ECO:0000313" key="9">
    <source>
        <dbReference type="Proteomes" id="UP001185659"/>
    </source>
</evidence>
<proteinExistence type="predicted"/>
<protein>
    <submittedName>
        <fullName evidence="8">RDD family protein</fullName>
    </submittedName>
</protein>
<feature type="transmembrane region" description="Helical" evidence="6">
    <location>
        <begin position="80"/>
        <end position="101"/>
    </location>
</feature>
<evidence type="ECO:0000256" key="4">
    <source>
        <dbReference type="ARBA" id="ARBA00022989"/>
    </source>
</evidence>
<name>A0ABU4AJ16_9HYPH</name>
<dbReference type="PANTHER" id="PTHR36115">
    <property type="entry name" value="PROLINE-RICH ANTIGEN HOMOLOG-RELATED"/>
    <property type="match status" value="1"/>
</dbReference>
<dbReference type="Pfam" id="PF06271">
    <property type="entry name" value="RDD"/>
    <property type="match status" value="1"/>
</dbReference>
<comment type="caution">
    <text evidence="8">The sequence shown here is derived from an EMBL/GenBank/DDBJ whole genome shotgun (WGS) entry which is preliminary data.</text>
</comment>
<comment type="subcellular location">
    <subcellularLocation>
        <location evidence="1">Cell membrane</location>
        <topology evidence="1">Multi-pass membrane protein</topology>
    </subcellularLocation>
</comment>
<accession>A0ABU4AJ16</accession>
<feature type="domain" description="RDD" evidence="7">
    <location>
        <begin position="32"/>
        <end position="171"/>
    </location>
</feature>
<evidence type="ECO:0000256" key="5">
    <source>
        <dbReference type="ARBA" id="ARBA00023136"/>
    </source>
</evidence>
<evidence type="ECO:0000256" key="1">
    <source>
        <dbReference type="ARBA" id="ARBA00004651"/>
    </source>
</evidence>
<evidence type="ECO:0000256" key="3">
    <source>
        <dbReference type="ARBA" id="ARBA00022692"/>
    </source>
</evidence>
<keyword evidence="3 6" id="KW-0812">Transmembrane</keyword>
<dbReference type="Proteomes" id="UP001185659">
    <property type="component" value="Unassembled WGS sequence"/>
</dbReference>
<keyword evidence="5 6" id="KW-0472">Membrane</keyword>
<sequence>MTNTFDLTPQLTAPPGDRQPDFIVRQGTWLHVRRFLAFLLDYALYLMLAVAFSVLATLLMKYVILNWLSPDGPLAEIPTALHTLAKGAAGLATLAAVILYIRATLGGRYQATFGMRLFHLRLERLDTVEITPRYATAHTLLAVATCALFTPLILLAAFFLSHRQTVHDRLLDTVMVRTD</sequence>
<feature type="transmembrane region" description="Helical" evidence="6">
    <location>
        <begin position="35"/>
        <end position="60"/>
    </location>
</feature>